<dbReference type="PIRSF" id="PIRSF003073">
    <property type="entry name" value="DNAC_TnpB_IstB"/>
    <property type="match status" value="1"/>
</dbReference>
<keyword evidence="3" id="KW-0067">ATP-binding</keyword>
<proteinExistence type="inferred from homology"/>
<keyword evidence="6" id="KW-1185">Reference proteome</keyword>
<organism evidence="5 6">
    <name type="scientific">Brevibacillus centrosporus</name>
    <dbReference type="NCBI Taxonomy" id="54910"/>
    <lineage>
        <taxon>Bacteria</taxon>
        <taxon>Bacillati</taxon>
        <taxon>Bacillota</taxon>
        <taxon>Bacilli</taxon>
        <taxon>Bacillales</taxon>
        <taxon>Paenibacillaceae</taxon>
        <taxon>Brevibacillus</taxon>
    </lineage>
</organism>
<keyword evidence="2" id="KW-0547">Nucleotide-binding</keyword>
<dbReference type="SUPFAM" id="SSF52540">
    <property type="entry name" value="P-loop containing nucleoside triphosphate hydrolases"/>
    <property type="match status" value="1"/>
</dbReference>
<dbReference type="PANTHER" id="PTHR30050">
    <property type="entry name" value="CHROMOSOMAL REPLICATION INITIATOR PROTEIN DNAA"/>
    <property type="match status" value="1"/>
</dbReference>
<dbReference type="InterPro" id="IPR028350">
    <property type="entry name" value="DNAC/IstB-like"/>
</dbReference>
<dbReference type="Proteomes" id="UP000198915">
    <property type="component" value="Unassembled WGS sequence"/>
</dbReference>
<evidence type="ECO:0000256" key="1">
    <source>
        <dbReference type="ARBA" id="ARBA00008059"/>
    </source>
</evidence>
<dbReference type="CDD" id="cd00009">
    <property type="entry name" value="AAA"/>
    <property type="match status" value="1"/>
</dbReference>
<dbReference type="InterPro" id="IPR027417">
    <property type="entry name" value="P-loop_NTPase"/>
</dbReference>
<accession>A0A1I3ZK92</accession>
<dbReference type="Pfam" id="PF01695">
    <property type="entry name" value="IstB_IS21"/>
    <property type="match status" value="1"/>
</dbReference>
<feature type="domain" description="AAA+ ATPase" evidence="4">
    <location>
        <begin position="91"/>
        <end position="226"/>
    </location>
</feature>
<dbReference type="STRING" id="1884381.SAMN05518846_113131"/>
<sequence>MREELRQLCKQMRLAHVMNIYDQVPFEHPTQFLHAVLSAERSSREQGKIRRLLQKARFTQIKTFEGYSFESVSLPESVTIEELKRGSFVERKENVILLGAVGTGKTHLATAIGVEACKQGKNVRFYRVAELVSILQTKFHAGNLPRFQKELMDADLLILDELGFVPFHKDGADLLFHLISECYERISVIVTSNLEFSQWNTVFGDNRLTAALIDRLVHHAHIVAFTGESYRLRHALSHR</sequence>
<dbReference type="AlphaFoldDB" id="A0A1I3ZK92"/>
<dbReference type="SMART" id="SM00382">
    <property type="entry name" value="AAA"/>
    <property type="match status" value="1"/>
</dbReference>
<name>A0A1I3ZK92_9BACL</name>
<dbReference type="RefSeq" id="WP_092272886.1">
    <property type="nucleotide sequence ID" value="NZ_FORT01000013.1"/>
</dbReference>
<gene>
    <name evidence="5" type="ORF">SAMN05518846_113131</name>
</gene>
<evidence type="ECO:0000256" key="2">
    <source>
        <dbReference type="ARBA" id="ARBA00022741"/>
    </source>
</evidence>
<dbReference type="Gene3D" id="3.40.50.300">
    <property type="entry name" value="P-loop containing nucleotide triphosphate hydrolases"/>
    <property type="match status" value="1"/>
</dbReference>
<protein>
    <submittedName>
        <fullName evidence="5">DNA replication protein DnaC</fullName>
    </submittedName>
</protein>
<dbReference type="InterPro" id="IPR047661">
    <property type="entry name" value="IstB"/>
</dbReference>
<dbReference type="InterPro" id="IPR003593">
    <property type="entry name" value="AAA+_ATPase"/>
</dbReference>
<dbReference type="GO" id="GO:0005524">
    <property type="term" value="F:ATP binding"/>
    <property type="evidence" value="ECO:0007669"/>
    <property type="project" value="UniProtKB-KW"/>
</dbReference>
<reference evidence="6" key="1">
    <citation type="submission" date="2016-10" db="EMBL/GenBank/DDBJ databases">
        <authorList>
            <person name="Varghese N."/>
            <person name="Submissions S."/>
        </authorList>
    </citation>
    <scope>NUCLEOTIDE SEQUENCE [LARGE SCALE GENOMIC DNA]</scope>
    <source>
        <strain evidence="6">OK042</strain>
    </source>
</reference>
<evidence type="ECO:0000256" key="3">
    <source>
        <dbReference type="ARBA" id="ARBA00022840"/>
    </source>
</evidence>
<dbReference type="NCBIfam" id="NF038214">
    <property type="entry name" value="IS21_help_AAA"/>
    <property type="match status" value="1"/>
</dbReference>
<dbReference type="PANTHER" id="PTHR30050:SF4">
    <property type="entry name" value="ATP-BINDING PROTEIN RV3427C IN INSERTION SEQUENCE-RELATED"/>
    <property type="match status" value="1"/>
</dbReference>
<evidence type="ECO:0000259" key="4">
    <source>
        <dbReference type="SMART" id="SM00382"/>
    </source>
</evidence>
<comment type="similarity">
    <text evidence="1">Belongs to the IS21/IS1162 putative ATP-binding protein family.</text>
</comment>
<dbReference type="EMBL" id="FORT01000013">
    <property type="protein sequence ID" value="SFK44455.1"/>
    <property type="molecule type" value="Genomic_DNA"/>
</dbReference>
<dbReference type="GO" id="GO:0006260">
    <property type="term" value="P:DNA replication"/>
    <property type="evidence" value="ECO:0007669"/>
    <property type="project" value="TreeGrafter"/>
</dbReference>
<evidence type="ECO:0000313" key="5">
    <source>
        <dbReference type="EMBL" id="SFK44455.1"/>
    </source>
</evidence>
<dbReference type="InterPro" id="IPR002611">
    <property type="entry name" value="IstB_ATP-bd"/>
</dbReference>
<evidence type="ECO:0000313" key="6">
    <source>
        <dbReference type="Proteomes" id="UP000198915"/>
    </source>
</evidence>